<accession>A0A8T0RDP3</accession>
<proteinExistence type="predicted"/>
<protein>
    <submittedName>
        <fullName evidence="2">Uncharacterized protein</fullName>
    </submittedName>
</protein>
<feature type="compositionally biased region" description="Gly residues" evidence="1">
    <location>
        <begin position="77"/>
        <end position="91"/>
    </location>
</feature>
<gene>
    <name evidence="2" type="ORF">PVAP13_6KG257618</name>
</gene>
<evidence type="ECO:0000256" key="1">
    <source>
        <dbReference type="SAM" id="MobiDB-lite"/>
    </source>
</evidence>
<sequence>MQRSRHRPDGVAAPPRDGMVGSTLSETARNDGKAAAPRDGRAAHAQWDGGIRGRGLIRRWDGGGGGGGVRRPPGAGTDCGGGGGGGGGGCVRGMRRAGVRPPPGAGADWGGGGVRGARREGEIGWEEDRSGADCGGGGVREEYSWPNGPSPTGRH</sequence>
<keyword evidence="3" id="KW-1185">Reference proteome</keyword>
<reference evidence="2" key="1">
    <citation type="submission" date="2020-05" db="EMBL/GenBank/DDBJ databases">
        <title>WGS assembly of Panicum virgatum.</title>
        <authorList>
            <person name="Lovell J.T."/>
            <person name="Jenkins J."/>
            <person name="Shu S."/>
            <person name="Juenger T.E."/>
            <person name="Schmutz J."/>
        </authorList>
    </citation>
    <scope>NUCLEOTIDE SEQUENCE</scope>
    <source>
        <strain evidence="2">AP13</strain>
    </source>
</reference>
<feature type="compositionally biased region" description="Basic and acidic residues" evidence="1">
    <location>
        <begin position="28"/>
        <end position="42"/>
    </location>
</feature>
<name>A0A8T0RDP3_PANVG</name>
<dbReference type="AlphaFoldDB" id="A0A8T0RDP3"/>
<dbReference type="EMBL" id="CM029047">
    <property type="protein sequence ID" value="KAG2584027.1"/>
    <property type="molecule type" value="Genomic_DNA"/>
</dbReference>
<evidence type="ECO:0000313" key="2">
    <source>
        <dbReference type="EMBL" id="KAG2584027.1"/>
    </source>
</evidence>
<dbReference type="Proteomes" id="UP000823388">
    <property type="component" value="Chromosome 6K"/>
</dbReference>
<feature type="compositionally biased region" description="Basic and acidic residues" evidence="1">
    <location>
        <begin position="117"/>
        <end position="131"/>
    </location>
</feature>
<evidence type="ECO:0000313" key="3">
    <source>
        <dbReference type="Proteomes" id="UP000823388"/>
    </source>
</evidence>
<organism evidence="2 3">
    <name type="scientific">Panicum virgatum</name>
    <name type="common">Blackwell switchgrass</name>
    <dbReference type="NCBI Taxonomy" id="38727"/>
    <lineage>
        <taxon>Eukaryota</taxon>
        <taxon>Viridiplantae</taxon>
        <taxon>Streptophyta</taxon>
        <taxon>Embryophyta</taxon>
        <taxon>Tracheophyta</taxon>
        <taxon>Spermatophyta</taxon>
        <taxon>Magnoliopsida</taxon>
        <taxon>Liliopsida</taxon>
        <taxon>Poales</taxon>
        <taxon>Poaceae</taxon>
        <taxon>PACMAD clade</taxon>
        <taxon>Panicoideae</taxon>
        <taxon>Panicodae</taxon>
        <taxon>Paniceae</taxon>
        <taxon>Panicinae</taxon>
        <taxon>Panicum</taxon>
        <taxon>Panicum sect. Hiantes</taxon>
    </lineage>
</organism>
<feature type="region of interest" description="Disordered" evidence="1">
    <location>
        <begin position="1"/>
        <end position="155"/>
    </location>
</feature>
<comment type="caution">
    <text evidence="2">The sequence shown here is derived from an EMBL/GenBank/DDBJ whole genome shotgun (WGS) entry which is preliminary data.</text>
</comment>